<evidence type="ECO:0000313" key="2">
    <source>
        <dbReference type="Proteomes" id="UP001056778"/>
    </source>
</evidence>
<keyword evidence="2" id="KW-1185">Reference proteome</keyword>
<sequence>MEGVAYLSFLIVCSFYYPATASIYGDLINTRIAPYFAYLTEGYTTTFKCGGAIIHDRFILTAAHCLNDRYFNVFVGVNMEEDLKVLTPYAVEEVRKFPWYDQTIYYDVGLVKLTTHLVRSDRVQPISLETRFPPMGAEVSIIGFGLVDCTNNPKLTQYHLCSRVRSRYLRSAKVTVSGMQNRVLYTSTRSRYGCSGDSGGPVVYNGKLVAVVTTGPHNSCHTQDAQVLISEKYQWIKDTMKQLS</sequence>
<reference evidence="1" key="1">
    <citation type="submission" date="2022-04" db="EMBL/GenBank/DDBJ databases">
        <title>Chromosome-scale genome assembly of Holotrichia oblita Faldermann.</title>
        <authorList>
            <person name="Rongchong L."/>
        </authorList>
    </citation>
    <scope>NUCLEOTIDE SEQUENCE</scope>
    <source>
        <strain evidence="1">81SQS9</strain>
    </source>
</reference>
<name>A0ACB9SGU7_HOLOL</name>
<dbReference type="Proteomes" id="UP001056778">
    <property type="component" value="Chromosome 9"/>
</dbReference>
<proteinExistence type="predicted"/>
<dbReference type="EMBL" id="CM043023">
    <property type="protein sequence ID" value="KAI4454420.1"/>
    <property type="molecule type" value="Genomic_DNA"/>
</dbReference>
<evidence type="ECO:0000313" key="1">
    <source>
        <dbReference type="EMBL" id="KAI4454420.1"/>
    </source>
</evidence>
<organism evidence="1 2">
    <name type="scientific">Holotrichia oblita</name>
    <name type="common">Chafer beetle</name>
    <dbReference type="NCBI Taxonomy" id="644536"/>
    <lineage>
        <taxon>Eukaryota</taxon>
        <taxon>Metazoa</taxon>
        <taxon>Ecdysozoa</taxon>
        <taxon>Arthropoda</taxon>
        <taxon>Hexapoda</taxon>
        <taxon>Insecta</taxon>
        <taxon>Pterygota</taxon>
        <taxon>Neoptera</taxon>
        <taxon>Endopterygota</taxon>
        <taxon>Coleoptera</taxon>
        <taxon>Polyphaga</taxon>
        <taxon>Scarabaeiformia</taxon>
        <taxon>Scarabaeidae</taxon>
        <taxon>Melolonthinae</taxon>
        <taxon>Holotrichia</taxon>
    </lineage>
</organism>
<accession>A0ACB9SGU7</accession>
<protein>
    <submittedName>
        <fullName evidence="1">Kallikrein-related</fullName>
    </submittedName>
</protein>
<comment type="caution">
    <text evidence="1">The sequence shown here is derived from an EMBL/GenBank/DDBJ whole genome shotgun (WGS) entry which is preliminary data.</text>
</comment>
<gene>
    <name evidence="1" type="ORF">MML48_9g00017428</name>
</gene>